<gene>
    <name evidence="5" type="ORF">E6Q80_09025</name>
</gene>
<dbReference type="GO" id="GO:0003824">
    <property type="term" value="F:catalytic activity"/>
    <property type="evidence" value="ECO:0007669"/>
    <property type="project" value="InterPro"/>
</dbReference>
<dbReference type="Proteomes" id="UP000321192">
    <property type="component" value="Unassembled WGS sequence"/>
</dbReference>
<evidence type="ECO:0000313" key="6">
    <source>
        <dbReference type="Proteomes" id="UP000321192"/>
    </source>
</evidence>
<name>A0A5C7SRP6_THASP</name>
<feature type="short sequence motif" description="Histidine triad motif" evidence="2 3">
    <location>
        <begin position="95"/>
        <end position="99"/>
    </location>
</feature>
<organism evidence="5 6">
    <name type="scientific">Thauera aminoaromatica</name>
    <dbReference type="NCBI Taxonomy" id="164330"/>
    <lineage>
        <taxon>Bacteria</taxon>
        <taxon>Pseudomonadati</taxon>
        <taxon>Pseudomonadota</taxon>
        <taxon>Betaproteobacteria</taxon>
        <taxon>Rhodocyclales</taxon>
        <taxon>Zoogloeaceae</taxon>
        <taxon>Thauera</taxon>
    </lineage>
</organism>
<dbReference type="PROSITE" id="PS00892">
    <property type="entry name" value="HIT_1"/>
    <property type="match status" value="1"/>
</dbReference>
<comment type="caution">
    <text evidence="5">The sequence shown here is derived from an EMBL/GenBank/DDBJ whole genome shotgun (WGS) entry which is preliminary data.</text>
</comment>
<evidence type="ECO:0000256" key="1">
    <source>
        <dbReference type="PIRSR" id="PIRSR601310-1"/>
    </source>
</evidence>
<dbReference type="RefSeq" id="WP_276658329.1">
    <property type="nucleotide sequence ID" value="NZ_SSFD01000132.1"/>
</dbReference>
<protein>
    <submittedName>
        <fullName evidence="5">HIT family protein</fullName>
    </submittedName>
</protein>
<dbReference type="PROSITE" id="PS51084">
    <property type="entry name" value="HIT_2"/>
    <property type="match status" value="1"/>
</dbReference>
<dbReference type="InterPro" id="IPR052908">
    <property type="entry name" value="AP-4-A_phosphorylase"/>
</dbReference>
<dbReference type="InterPro" id="IPR019808">
    <property type="entry name" value="Histidine_triad_CS"/>
</dbReference>
<evidence type="ECO:0000313" key="5">
    <source>
        <dbReference type="EMBL" id="TXH85766.1"/>
    </source>
</evidence>
<dbReference type="PANTHER" id="PTHR42997:SF1">
    <property type="entry name" value="AP-4-A PHOSPHORYLASE"/>
    <property type="match status" value="1"/>
</dbReference>
<sequence>MSEVSCPFCALPAERILIFADEALMIRDAFPVSPGHTLVIPRRHIGSFFELSDAERTCMFELLAQAKAELDLSFQPDGFNIGINDGAAAGQTVPHLHLHLIPRYLGDVPDPRGGVRWVMPGKAKYWVE</sequence>
<dbReference type="Gene3D" id="3.30.428.10">
    <property type="entry name" value="HIT-like"/>
    <property type="match status" value="1"/>
</dbReference>
<feature type="domain" description="HIT" evidence="4">
    <location>
        <begin position="4"/>
        <end position="110"/>
    </location>
</feature>
<dbReference type="SUPFAM" id="SSF54197">
    <property type="entry name" value="HIT-like"/>
    <property type="match status" value="1"/>
</dbReference>
<proteinExistence type="predicted"/>
<feature type="active site" description="Tele-AMP-histidine intermediate" evidence="1">
    <location>
        <position position="97"/>
    </location>
</feature>
<evidence type="ECO:0000256" key="2">
    <source>
        <dbReference type="PIRSR" id="PIRSR601310-3"/>
    </source>
</evidence>
<dbReference type="InterPro" id="IPR011146">
    <property type="entry name" value="HIT-like"/>
</dbReference>
<reference evidence="5 6" key="1">
    <citation type="submission" date="2018-09" db="EMBL/GenBank/DDBJ databases">
        <title>Metagenome Assembled Genomes from an Advanced Water Purification Facility.</title>
        <authorList>
            <person name="Stamps B.W."/>
            <person name="Spear J.R."/>
        </authorList>
    </citation>
    <scope>NUCLEOTIDE SEQUENCE [LARGE SCALE GENOMIC DNA]</scope>
    <source>
        <strain evidence="5">Bin_27_1</strain>
    </source>
</reference>
<dbReference type="AlphaFoldDB" id="A0A5C7SRP6"/>
<dbReference type="PRINTS" id="PR00332">
    <property type="entry name" value="HISTRIAD"/>
</dbReference>
<dbReference type="InterPro" id="IPR036265">
    <property type="entry name" value="HIT-like_sf"/>
</dbReference>
<dbReference type="InterPro" id="IPR001310">
    <property type="entry name" value="Histidine_triad_HIT"/>
</dbReference>
<dbReference type="Pfam" id="PF01230">
    <property type="entry name" value="HIT"/>
    <property type="match status" value="1"/>
</dbReference>
<accession>A0A5C7SRP6</accession>
<evidence type="ECO:0000259" key="4">
    <source>
        <dbReference type="PROSITE" id="PS51084"/>
    </source>
</evidence>
<dbReference type="PANTHER" id="PTHR42997">
    <property type="entry name" value="HIT FAMILY HYDROLASE"/>
    <property type="match status" value="1"/>
</dbReference>
<dbReference type="EMBL" id="SSFD01000132">
    <property type="protein sequence ID" value="TXH85766.1"/>
    <property type="molecule type" value="Genomic_DNA"/>
</dbReference>
<evidence type="ECO:0000256" key="3">
    <source>
        <dbReference type="PROSITE-ProRule" id="PRU00464"/>
    </source>
</evidence>